<dbReference type="KEGG" id="caa:Caka_0451"/>
<evidence type="ECO:0000256" key="1">
    <source>
        <dbReference type="ARBA" id="ARBA00000552"/>
    </source>
</evidence>
<dbReference type="EMBL" id="CP001998">
    <property type="protein sequence ID" value="ADE53476.1"/>
    <property type="molecule type" value="Genomic_DNA"/>
</dbReference>
<feature type="binding site" evidence="6">
    <location>
        <position position="202"/>
    </location>
    <ligand>
        <name>Zn(2+)</name>
        <dbReference type="ChEBI" id="CHEBI:29105"/>
    </ligand>
</feature>
<keyword evidence="3 6" id="KW-0479">Metal-binding</keyword>
<comment type="pathway">
    <text evidence="6">Glycan metabolism; pectin degradation; 2-dehydro-3-deoxy-D-gluconate from pectin: step 4/5.</text>
</comment>
<dbReference type="GO" id="GO:0045490">
    <property type="term" value="P:pectin catabolic process"/>
    <property type="evidence" value="ECO:0007669"/>
    <property type="project" value="UniProtKB-UniRule"/>
</dbReference>
<evidence type="ECO:0000256" key="2">
    <source>
        <dbReference type="ARBA" id="ARBA00008086"/>
    </source>
</evidence>
<dbReference type="InterPro" id="IPR011051">
    <property type="entry name" value="RmlC_Cupin_sf"/>
</dbReference>
<proteinExistence type="inferred from homology"/>
<name>D5EN41_CORAD</name>
<dbReference type="InterPro" id="IPR014710">
    <property type="entry name" value="RmlC-like_jellyroll"/>
</dbReference>
<dbReference type="CDD" id="cd20491">
    <property type="entry name" value="cupin_KduI_C"/>
    <property type="match status" value="1"/>
</dbReference>
<dbReference type="Pfam" id="PF04962">
    <property type="entry name" value="KduI"/>
    <property type="match status" value="1"/>
</dbReference>
<feature type="binding site" evidence="6">
    <location>
        <position position="197"/>
    </location>
    <ligand>
        <name>Zn(2+)</name>
        <dbReference type="ChEBI" id="CHEBI:29105"/>
    </ligand>
</feature>
<dbReference type="Proteomes" id="UP000000925">
    <property type="component" value="Chromosome"/>
</dbReference>
<dbReference type="GO" id="GO:0008270">
    <property type="term" value="F:zinc ion binding"/>
    <property type="evidence" value="ECO:0007669"/>
    <property type="project" value="UniProtKB-UniRule"/>
</dbReference>
<dbReference type="Gene3D" id="2.60.120.520">
    <property type="entry name" value="pectin degrading enzyme 5-keto 4- deoxyuronate isomerase, domain 1"/>
    <property type="match status" value="1"/>
</dbReference>
<dbReference type="SUPFAM" id="SSF51182">
    <property type="entry name" value="RmlC-like cupins"/>
    <property type="match status" value="1"/>
</dbReference>
<comment type="catalytic activity">
    <reaction evidence="1 6">
        <text>5-dehydro-4-deoxy-D-glucuronate = 3-deoxy-D-glycero-2,5-hexodiulosonate</text>
        <dbReference type="Rhea" id="RHEA:23896"/>
        <dbReference type="ChEBI" id="CHEBI:17117"/>
        <dbReference type="ChEBI" id="CHEBI:29071"/>
        <dbReference type="EC" id="5.3.1.17"/>
    </reaction>
</comment>
<dbReference type="PANTHER" id="PTHR38461">
    <property type="entry name" value="4-DEOXY-L-THREO-5-HEXOSULOSE-URONATE KETOL-ISOMERASE"/>
    <property type="match status" value="1"/>
</dbReference>
<feature type="binding site" evidence="6">
    <location>
        <position position="195"/>
    </location>
    <ligand>
        <name>Zn(2+)</name>
        <dbReference type="ChEBI" id="CHEBI:29105"/>
    </ligand>
</feature>
<dbReference type="eggNOG" id="COG3717">
    <property type="taxonomic scope" value="Bacteria"/>
</dbReference>
<comment type="similarity">
    <text evidence="2 6">Belongs to the KduI family.</text>
</comment>
<dbReference type="InterPro" id="IPR027449">
    <property type="entry name" value="KduI_N"/>
</dbReference>
<gene>
    <name evidence="6" type="primary">kduI</name>
    <name evidence="7" type="ordered locus">Caka_0451</name>
</gene>
<organism evidence="7 8">
    <name type="scientific">Coraliomargarita akajimensis (strain DSM 45221 / IAM 15411 / JCM 23193 / KCTC 12865 / 04OKA010-24)</name>
    <dbReference type="NCBI Taxonomy" id="583355"/>
    <lineage>
        <taxon>Bacteria</taxon>
        <taxon>Pseudomonadati</taxon>
        <taxon>Verrucomicrobiota</taxon>
        <taxon>Opitutia</taxon>
        <taxon>Puniceicoccales</taxon>
        <taxon>Coraliomargaritaceae</taxon>
        <taxon>Coraliomargarita</taxon>
    </lineage>
</organism>
<comment type="function">
    <text evidence="6">Catalyzes the isomerization of 5-dehydro-4-deoxy-D-glucuronate to 3-deoxy-D-glycero-2,5-hexodiulosonate.</text>
</comment>
<accession>D5EN41</accession>
<dbReference type="RefSeq" id="WP_013042201.1">
    <property type="nucleotide sequence ID" value="NC_014008.1"/>
</dbReference>
<dbReference type="OrthoDB" id="9770644at2"/>
<dbReference type="PANTHER" id="PTHR38461:SF1">
    <property type="entry name" value="4-DEOXY-L-THREO-5-HEXOSULOSE-URONATE KETOL-ISOMERASE"/>
    <property type="match status" value="1"/>
</dbReference>
<dbReference type="InterPro" id="IPR007045">
    <property type="entry name" value="KduI"/>
</dbReference>
<keyword evidence="8" id="KW-1185">Reference proteome</keyword>
<evidence type="ECO:0000313" key="8">
    <source>
        <dbReference type="Proteomes" id="UP000000925"/>
    </source>
</evidence>
<dbReference type="InterPro" id="IPR021120">
    <property type="entry name" value="KduI/IolB_isomerase"/>
</dbReference>
<dbReference type="GO" id="GO:0042840">
    <property type="term" value="P:D-glucuronate catabolic process"/>
    <property type="evidence" value="ECO:0007669"/>
    <property type="project" value="TreeGrafter"/>
</dbReference>
<reference evidence="7 8" key="1">
    <citation type="journal article" date="2010" name="Stand. Genomic Sci.">
        <title>Complete genome sequence of Coraliomargarita akajimensis type strain (04OKA010-24).</title>
        <authorList>
            <person name="Mavromatis K."/>
            <person name="Abt B."/>
            <person name="Brambilla E."/>
            <person name="Lapidus A."/>
            <person name="Copeland A."/>
            <person name="Deshpande S."/>
            <person name="Nolan M."/>
            <person name="Lucas S."/>
            <person name="Tice H."/>
            <person name="Cheng J.F."/>
            <person name="Han C."/>
            <person name="Detter J.C."/>
            <person name="Woyke T."/>
            <person name="Goodwin L."/>
            <person name="Pitluck S."/>
            <person name="Held B."/>
            <person name="Brettin T."/>
            <person name="Tapia R."/>
            <person name="Ivanova N."/>
            <person name="Mikhailova N."/>
            <person name="Pati A."/>
            <person name="Liolios K."/>
            <person name="Chen A."/>
            <person name="Palaniappan K."/>
            <person name="Land M."/>
            <person name="Hauser L."/>
            <person name="Chang Y.J."/>
            <person name="Jeffries C.D."/>
            <person name="Rohde M."/>
            <person name="Goker M."/>
            <person name="Bristow J."/>
            <person name="Eisen J.A."/>
            <person name="Markowitz V."/>
            <person name="Hugenholtz P."/>
            <person name="Klenk H.P."/>
            <person name="Kyrpides N.C."/>
        </authorList>
    </citation>
    <scope>NUCLEOTIDE SEQUENCE [LARGE SCALE GENOMIC DNA]</scope>
    <source>
        <strain evidence="8">DSM 45221 / IAM 15411 / JCM 23193 / KCTC 12865</strain>
    </source>
</reference>
<evidence type="ECO:0000256" key="6">
    <source>
        <dbReference type="HAMAP-Rule" id="MF_00687"/>
    </source>
</evidence>
<evidence type="ECO:0000256" key="5">
    <source>
        <dbReference type="ARBA" id="ARBA00023235"/>
    </source>
</evidence>
<dbReference type="UniPathway" id="UPA00545">
    <property type="reaction ID" value="UER00826"/>
</dbReference>
<comment type="cofactor">
    <cofactor evidence="6">
        <name>Zn(2+)</name>
        <dbReference type="ChEBI" id="CHEBI:29105"/>
    </cofactor>
    <text evidence="6">Binds 1 zinc ion per subunit.</text>
</comment>
<evidence type="ECO:0000313" key="7">
    <source>
        <dbReference type="EMBL" id="ADE53476.1"/>
    </source>
</evidence>
<dbReference type="CDD" id="cd20294">
    <property type="entry name" value="cupin_KduI_N"/>
    <property type="match status" value="1"/>
</dbReference>
<dbReference type="Gene3D" id="2.60.120.10">
    <property type="entry name" value="Jelly Rolls"/>
    <property type="match status" value="1"/>
</dbReference>
<keyword evidence="4 6" id="KW-0862">Zinc</keyword>
<dbReference type="HOGENOM" id="CLU_062609_0_0_0"/>
<evidence type="ECO:0000256" key="3">
    <source>
        <dbReference type="ARBA" id="ARBA00022723"/>
    </source>
</evidence>
<dbReference type="AlphaFoldDB" id="D5EN41"/>
<evidence type="ECO:0000256" key="4">
    <source>
        <dbReference type="ARBA" id="ARBA00022833"/>
    </source>
</evidence>
<feature type="binding site" evidence="6">
    <location>
        <position position="244"/>
    </location>
    <ligand>
        <name>Zn(2+)</name>
        <dbReference type="ChEBI" id="CHEBI:29105"/>
    </ligand>
</feature>
<keyword evidence="5 6" id="KW-0413">Isomerase</keyword>
<dbReference type="NCBIfam" id="NF002091">
    <property type="entry name" value="PRK00924.1"/>
    <property type="match status" value="1"/>
</dbReference>
<sequence>MNVQHCPHVEDFKHMSTPELRETFMLEQLFEVGKCELVYWEVDRTIVGTAIPVDSVLKLEAPYELIASEYFCERREVGIMNLGGAGSITTDGKRWDLEKCDTLYVGRGTREVVMESADAANPATFYIISYPAHSDFPTALATSADANRVELGSKETANERVIYQQIHQGGIQSCQLVMGYTALEQGSVWNTFPPHTHIRRSEIYSYFDISDENIVMHFMGPGDASRNLVVRNNQPVLSPPWSMHCGAGSSNYKFVWAMGGENQEFTDMDPIPMDELK</sequence>
<dbReference type="EC" id="5.3.1.17" evidence="6"/>
<dbReference type="STRING" id="583355.Caka_0451"/>
<protein>
    <recommendedName>
        <fullName evidence="6">4-deoxy-L-threo-5-hexosulose-uronate ketol-isomerase</fullName>
        <ecNumber evidence="6">5.3.1.17</ecNumber>
    </recommendedName>
    <alternativeName>
        <fullName evidence="6">5-keto-4-deoxyuronate isomerase</fullName>
    </alternativeName>
    <alternativeName>
        <fullName evidence="6">DKI isomerase</fullName>
    </alternativeName>
</protein>
<dbReference type="GO" id="GO:0019698">
    <property type="term" value="P:D-galacturonate catabolic process"/>
    <property type="evidence" value="ECO:0007669"/>
    <property type="project" value="TreeGrafter"/>
</dbReference>
<dbReference type="GO" id="GO:0008697">
    <property type="term" value="F:4-deoxy-L-threo-5-hexosulose-uronate ketol-isomerase activity"/>
    <property type="evidence" value="ECO:0007669"/>
    <property type="project" value="UniProtKB-UniRule"/>
</dbReference>
<dbReference type="HAMAP" id="MF_00687">
    <property type="entry name" value="KduI"/>
    <property type="match status" value="1"/>
</dbReference>